<evidence type="ECO:0000256" key="2">
    <source>
        <dbReference type="SAM" id="SignalP"/>
    </source>
</evidence>
<reference evidence="3 4" key="1">
    <citation type="submission" date="2020-06" db="EMBL/GenBank/DDBJ databases">
        <title>Altererythrobacter sp. HHU K3-1.</title>
        <authorList>
            <person name="Zhang D."/>
            <person name="Xue H."/>
        </authorList>
    </citation>
    <scope>NUCLEOTIDE SEQUENCE [LARGE SCALE GENOMIC DNA]</scope>
    <source>
        <strain evidence="3 4">HHU K3-1</strain>
    </source>
</reference>
<feature type="region of interest" description="Disordered" evidence="1">
    <location>
        <begin position="193"/>
        <end position="240"/>
    </location>
</feature>
<dbReference type="RefSeq" id="WP_176265786.1">
    <property type="nucleotide sequence ID" value="NZ_JABWGV010000001.1"/>
</dbReference>
<dbReference type="InterPro" id="IPR024079">
    <property type="entry name" value="MetalloPept_cat_dom_sf"/>
</dbReference>
<dbReference type="GO" id="GO:0008237">
    <property type="term" value="F:metallopeptidase activity"/>
    <property type="evidence" value="ECO:0007669"/>
    <property type="project" value="InterPro"/>
</dbReference>
<evidence type="ECO:0000313" key="4">
    <source>
        <dbReference type="Proteomes" id="UP000561438"/>
    </source>
</evidence>
<evidence type="ECO:0000256" key="1">
    <source>
        <dbReference type="SAM" id="MobiDB-lite"/>
    </source>
</evidence>
<keyword evidence="2" id="KW-0732">Signal</keyword>
<keyword evidence="4" id="KW-1185">Reference proteome</keyword>
<dbReference type="AlphaFoldDB" id="A0A850GZ32"/>
<gene>
    <name evidence="3" type="ORF">HUV48_00270</name>
</gene>
<name>A0A850GZ32_9SPHN</name>
<organism evidence="3 4">
    <name type="scientific">Qipengyuania atrilutea</name>
    <dbReference type="NCBI Taxonomy" id="2744473"/>
    <lineage>
        <taxon>Bacteria</taxon>
        <taxon>Pseudomonadati</taxon>
        <taxon>Pseudomonadota</taxon>
        <taxon>Alphaproteobacteria</taxon>
        <taxon>Sphingomonadales</taxon>
        <taxon>Erythrobacteraceae</taxon>
        <taxon>Qipengyuania</taxon>
    </lineage>
</organism>
<evidence type="ECO:0008006" key="5">
    <source>
        <dbReference type="Google" id="ProtNLM"/>
    </source>
</evidence>
<protein>
    <recommendedName>
        <fullName evidence="5">Peptidase M10 metallopeptidase domain-containing protein</fullName>
    </recommendedName>
</protein>
<comment type="caution">
    <text evidence="3">The sequence shown here is derived from an EMBL/GenBank/DDBJ whole genome shotgun (WGS) entry which is preliminary data.</text>
</comment>
<dbReference type="SUPFAM" id="SSF55486">
    <property type="entry name" value="Metalloproteases ('zincins'), catalytic domain"/>
    <property type="match status" value="1"/>
</dbReference>
<feature type="chain" id="PRO_5032415906" description="Peptidase M10 metallopeptidase domain-containing protein" evidence="2">
    <location>
        <begin position="27"/>
        <end position="280"/>
    </location>
</feature>
<feature type="signal peptide" evidence="2">
    <location>
        <begin position="1"/>
        <end position="26"/>
    </location>
</feature>
<dbReference type="Gene3D" id="3.40.390.10">
    <property type="entry name" value="Collagenase (Catalytic Domain)"/>
    <property type="match status" value="1"/>
</dbReference>
<sequence length="280" mass="29950">MTIKQTRILGAAGALAALTFSGAAMADHWWGGYAWPYSGAELDMPVIDNTNTTWNSHVATAVSDWNQSPVIEAPLQRGTASSACNMVTGTIQVCNDNYGSTGWLGIATISLSSGKISAGSTKLNDYYFNQAAYDNYSWRQLVTCQEIGHDYGLAHQNENFNTDETTSCMEYTSWPSGNEGPDQHDYDQLLAIYSGGTTDGGGTTKPGGGKGGGNGKGKTRASLPDVGNTPATWGRPVDRLPNGVPHVFVRESNGVKFVTHVTWTPEYLAEHGGDHGDHEH</sequence>
<accession>A0A850GZ32</accession>
<dbReference type="EMBL" id="JABWGV010000001">
    <property type="protein sequence ID" value="NVD43450.1"/>
    <property type="molecule type" value="Genomic_DNA"/>
</dbReference>
<evidence type="ECO:0000313" key="3">
    <source>
        <dbReference type="EMBL" id="NVD43450.1"/>
    </source>
</evidence>
<dbReference type="Proteomes" id="UP000561438">
    <property type="component" value="Unassembled WGS sequence"/>
</dbReference>
<proteinExistence type="predicted"/>
<feature type="compositionally biased region" description="Gly residues" evidence="1">
    <location>
        <begin position="197"/>
        <end position="216"/>
    </location>
</feature>